<keyword evidence="4" id="KW-1185">Reference proteome</keyword>
<dbReference type="InterPro" id="IPR006735">
    <property type="entry name" value="Rtf2"/>
</dbReference>
<dbReference type="EMBL" id="KV878970">
    <property type="protein sequence ID" value="OJK05345.1"/>
    <property type="molecule type" value="Genomic_DNA"/>
</dbReference>
<dbReference type="GeneID" id="30972790"/>
<evidence type="ECO:0000313" key="3">
    <source>
        <dbReference type="EMBL" id="OJK05345.1"/>
    </source>
</evidence>
<feature type="region of interest" description="Disordered" evidence="2">
    <location>
        <begin position="289"/>
        <end position="338"/>
    </location>
</feature>
<dbReference type="CDD" id="cd16653">
    <property type="entry name" value="RING-like_Rtf2"/>
    <property type="match status" value="1"/>
</dbReference>
<reference evidence="4" key="1">
    <citation type="journal article" date="2017" name="Genome Biol.">
        <title>Comparative genomics reveals high biological diversity and specific adaptations in the industrially and medically important fungal genus Aspergillus.</title>
        <authorList>
            <person name="de Vries R.P."/>
            <person name="Riley R."/>
            <person name="Wiebenga A."/>
            <person name="Aguilar-Osorio G."/>
            <person name="Amillis S."/>
            <person name="Uchima C.A."/>
            <person name="Anderluh G."/>
            <person name="Asadollahi M."/>
            <person name="Askin M."/>
            <person name="Barry K."/>
            <person name="Battaglia E."/>
            <person name="Bayram O."/>
            <person name="Benocci T."/>
            <person name="Braus-Stromeyer S.A."/>
            <person name="Caldana C."/>
            <person name="Canovas D."/>
            <person name="Cerqueira G.C."/>
            <person name="Chen F."/>
            <person name="Chen W."/>
            <person name="Choi C."/>
            <person name="Clum A."/>
            <person name="Dos Santos R.A."/>
            <person name="Damasio A.R."/>
            <person name="Diallinas G."/>
            <person name="Emri T."/>
            <person name="Fekete E."/>
            <person name="Flipphi M."/>
            <person name="Freyberg S."/>
            <person name="Gallo A."/>
            <person name="Gournas C."/>
            <person name="Habgood R."/>
            <person name="Hainaut M."/>
            <person name="Harispe M.L."/>
            <person name="Henrissat B."/>
            <person name="Hilden K.S."/>
            <person name="Hope R."/>
            <person name="Hossain A."/>
            <person name="Karabika E."/>
            <person name="Karaffa L."/>
            <person name="Karanyi Z."/>
            <person name="Krasevec N."/>
            <person name="Kuo A."/>
            <person name="Kusch H."/>
            <person name="LaButti K."/>
            <person name="Lagendijk E.L."/>
            <person name="Lapidus A."/>
            <person name="Levasseur A."/>
            <person name="Lindquist E."/>
            <person name="Lipzen A."/>
            <person name="Logrieco A.F."/>
            <person name="MacCabe A."/>
            <person name="Maekelae M.R."/>
            <person name="Malavazi I."/>
            <person name="Melin P."/>
            <person name="Meyer V."/>
            <person name="Mielnichuk N."/>
            <person name="Miskei M."/>
            <person name="Molnar A.P."/>
            <person name="Mule G."/>
            <person name="Ngan C.Y."/>
            <person name="Orejas M."/>
            <person name="Orosz E."/>
            <person name="Ouedraogo J.P."/>
            <person name="Overkamp K.M."/>
            <person name="Park H.-S."/>
            <person name="Perrone G."/>
            <person name="Piumi F."/>
            <person name="Punt P.J."/>
            <person name="Ram A.F."/>
            <person name="Ramon A."/>
            <person name="Rauscher S."/>
            <person name="Record E."/>
            <person name="Riano-Pachon D.M."/>
            <person name="Robert V."/>
            <person name="Roehrig J."/>
            <person name="Ruller R."/>
            <person name="Salamov A."/>
            <person name="Salih N.S."/>
            <person name="Samson R.A."/>
            <person name="Sandor E."/>
            <person name="Sanguinetti M."/>
            <person name="Schuetze T."/>
            <person name="Sepcic K."/>
            <person name="Shelest E."/>
            <person name="Sherlock G."/>
            <person name="Sophianopoulou V."/>
            <person name="Squina F.M."/>
            <person name="Sun H."/>
            <person name="Susca A."/>
            <person name="Todd R.B."/>
            <person name="Tsang A."/>
            <person name="Unkles S.E."/>
            <person name="van de Wiele N."/>
            <person name="van Rossen-Uffink D."/>
            <person name="Oliveira J.V."/>
            <person name="Vesth T.C."/>
            <person name="Visser J."/>
            <person name="Yu J.-H."/>
            <person name="Zhou M."/>
            <person name="Andersen M.R."/>
            <person name="Archer D.B."/>
            <person name="Baker S.E."/>
            <person name="Benoit I."/>
            <person name="Brakhage A.A."/>
            <person name="Braus G.H."/>
            <person name="Fischer R."/>
            <person name="Frisvad J.C."/>
            <person name="Goldman G.H."/>
            <person name="Houbraken J."/>
            <person name="Oakley B."/>
            <person name="Pocsi I."/>
            <person name="Scazzocchio C."/>
            <person name="Seiboth B."/>
            <person name="vanKuyk P.A."/>
            <person name="Wortman J."/>
            <person name="Dyer P.S."/>
            <person name="Grigoriev I.V."/>
        </authorList>
    </citation>
    <scope>NUCLEOTIDE SEQUENCE [LARGE SCALE GENOMIC DNA]</scope>
    <source>
        <strain evidence="4">ATCC 16872 / CBS 172.66 / WB 5094</strain>
    </source>
</reference>
<sequence length="338" mass="37354">MGNDGGSIPTRRELVREAARNPSTAQLKETQRELQEHFWNTCPLSHKQLMRPIVSDCVGNLFNKDSVLRYLLPGDEAEGISSKADCDEFLCGRVKSLRDVVELKFEVDTEHGGHPSGKHEKREGWICPVTAKQLGPNVKSVYLVPCGHVFSEEAIRQLKGERCLQCDEPYTVDNVIPILPAKESDKQQLIERSQKLAEQGLTHSLKKAPGSKKRKKHANGDAVAALASTGSEVKPGKELKPVSSSALRTREEFATASRSKTSTPTSNIPSGIKNAATAMLTARVLEEENEKKKRRKLMGHNDNLSSLFTKESDKDGLSKNTDFMTRGFTLPASSRHRA</sequence>
<accession>A0A1L9XA84</accession>
<dbReference type="OMA" id="EFRWLHC"/>
<dbReference type="OrthoDB" id="247013at2759"/>
<feature type="region of interest" description="Disordered" evidence="2">
    <location>
        <begin position="1"/>
        <end position="24"/>
    </location>
</feature>
<dbReference type="InterPro" id="IPR027799">
    <property type="entry name" value="Rtf2_RING-finger"/>
</dbReference>
<dbReference type="GO" id="GO:0005634">
    <property type="term" value="C:nucleus"/>
    <property type="evidence" value="ECO:0007669"/>
    <property type="project" value="TreeGrafter"/>
</dbReference>
<comment type="similarity">
    <text evidence="1">Belongs to the rtf2 family.</text>
</comment>
<feature type="compositionally biased region" description="Basic and acidic residues" evidence="2">
    <location>
        <begin position="10"/>
        <end position="19"/>
    </location>
</feature>
<dbReference type="GO" id="GO:0006274">
    <property type="term" value="P:DNA replication termination"/>
    <property type="evidence" value="ECO:0007669"/>
    <property type="project" value="TreeGrafter"/>
</dbReference>
<gene>
    <name evidence="3" type="ORF">ASPACDRAFT_20815</name>
</gene>
<dbReference type="RefSeq" id="XP_020061684.1">
    <property type="nucleotide sequence ID" value="XM_020198976.1"/>
</dbReference>
<evidence type="ECO:0000256" key="1">
    <source>
        <dbReference type="ARBA" id="ARBA00009885"/>
    </source>
</evidence>
<organism evidence="3 4">
    <name type="scientific">Aspergillus aculeatus (strain ATCC 16872 / CBS 172.66 / WB 5094)</name>
    <dbReference type="NCBI Taxonomy" id="690307"/>
    <lineage>
        <taxon>Eukaryota</taxon>
        <taxon>Fungi</taxon>
        <taxon>Dikarya</taxon>
        <taxon>Ascomycota</taxon>
        <taxon>Pezizomycotina</taxon>
        <taxon>Eurotiomycetes</taxon>
        <taxon>Eurotiomycetidae</taxon>
        <taxon>Eurotiales</taxon>
        <taxon>Aspergillaceae</taxon>
        <taxon>Aspergillus</taxon>
        <taxon>Aspergillus subgen. Circumdati</taxon>
    </lineage>
</organism>
<dbReference type="AlphaFoldDB" id="A0A1L9XA84"/>
<dbReference type="SUPFAM" id="SSF57850">
    <property type="entry name" value="RING/U-box"/>
    <property type="match status" value="1"/>
</dbReference>
<feature type="region of interest" description="Disordered" evidence="2">
    <location>
        <begin position="202"/>
        <end position="271"/>
    </location>
</feature>
<name>A0A1L9XA84_ASPA1</name>
<dbReference type="Pfam" id="PF04641">
    <property type="entry name" value="Rtf2"/>
    <property type="match status" value="1"/>
</dbReference>
<dbReference type="PANTHER" id="PTHR12775:SF0">
    <property type="entry name" value="REPLICATION TERMINATION FACTOR 2"/>
    <property type="match status" value="1"/>
</dbReference>
<protein>
    <submittedName>
        <fullName evidence="3">Uncharacterized protein</fullName>
    </submittedName>
</protein>
<feature type="compositionally biased region" description="Polar residues" evidence="2">
    <location>
        <begin position="256"/>
        <end position="269"/>
    </location>
</feature>
<dbReference type="Proteomes" id="UP000184546">
    <property type="component" value="Unassembled WGS sequence"/>
</dbReference>
<evidence type="ECO:0000313" key="4">
    <source>
        <dbReference type="Proteomes" id="UP000184546"/>
    </source>
</evidence>
<proteinExistence type="inferred from homology"/>
<feature type="compositionally biased region" description="Basic residues" evidence="2">
    <location>
        <begin position="204"/>
        <end position="217"/>
    </location>
</feature>
<dbReference type="VEuPathDB" id="FungiDB:ASPACDRAFT_20815"/>
<dbReference type="PANTHER" id="PTHR12775">
    <property type="entry name" value="PROTEIN C20ORF43 HOMOLOG"/>
    <property type="match status" value="1"/>
</dbReference>
<dbReference type="STRING" id="690307.A0A1L9XA84"/>
<evidence type="ECO:0000256" key="2">
    <source>
        <dbReference type="SAM" id="MobiDB-lite"/>
    </source>
</evidence>